<evidence type="ECO:0000256" key="5">
    <source>
        <dbReference type="ARBA" id="ARBA00022777"/>
    </source>
</evidence>
<feature type="transmembrane region" description="Helical" evidence="8">
    <location>
        <begin position="379"/>
        <end position="399"/>
    </location>
</feature>
<feature type="compositionally biased region" description="Acidic residues" evidence="7">
    <location>
        <begin position="356"/>
        <end position="368"/>
    </location>
</feature>
<keyword evidence="2" id="KW-0723">Serine/threonine-protein kinase</keyword>
<keyword evidence="8" id="KW-1133">Transmembrane helix</keyword>
<protein>
    <recommendedName>
        <fullName evidence="1">non-specific serine/threonine protein kinase</fullName>
        <ecNumber evidence="1">2.7.11.1</ecNumber>
    </recommendedName>
</protein>
<evidence type="ECO:0000256" key="4">
    <source>
        <dbReference type="ARBA" id="ARBA00022741"/>
    </source>
</evidence>
<evidence type="ECO:0000313" key="10">
    <source>
        <dbReference type="EMBL" id="MCF2528128.1"/>
    </source>
</evidence>
<evidence type="ECO:0000256" key="3">
    <source>
        <dbReference type="ARBA" id="ARBA00022679"/>
    </source>
</evidence>
<dbReference type="SMART" id="SM00220">
    <property type="entry name" value="S_TKc"/>
    <property type="match status" value="1"/>
</dbReference>
<feature type="domain" description="Protein kinase" evidence="9">
    <location>
        <begin position="15"/>
        <end position="325"/>
    </location>
</feature>
<keyword evidence="11" id="KW-1185">Reference proteome</keyword>
<keyword evidence="8" id="KW-0472">Membrane</keyword>
<feature type="region of interest" description="Disordered" evidence="7">
    <location>
        <begin position="403"/>
        <end position="432"/>
    </location>
</feature>
<keyword evidence="6" id="KW-0067">ATP-binding</keyword>
<dbReference type="Gene3D" id="1.10.510.10">
    <property type="entry name" value="Transferase(Phosphotransferase) domain 1"/>
    <property type="match status" value="1"/>
</dbReference>
<keyword evidence="4" id="KW-0547">Nucleotide-binding</keyword>
<feature type="compositionally biased region" description="Low complexity" evidence="7">
    <location>
        <begin position="411"/>
        <end position="420"/>
    </location>
</feature>
<name>A0AA41PYB1_9ACTN</name>
<dbReference type="GO" id="GO:0005524">
    <property type="term" value="F:ATP binding"/>
    <property type="evidence" value="ECO:0007669"/>
    <property type="project" value="UniProtKB-KW"/>
</dbReference>
<evidence type="ECO:0000256" key="2">
    <source>
        <dbReference type="ARBA" id="ARBA00022527"/>
    </source>
</evidence>
<accession>A0AA41PYB1</accession>
<keyword evidence="5" id="KW-0418">Kinase</keyword>
<dbReference type="SUPFAM" id="SSF56112">
    <property type="entry name" value="Protein kinase-like (PK-like)"/>
    <property type="match status" value="1"/>
</dbReference>
<organism evidence="10 11">
    <name type="scientific">Yinghuangia soli</name>
    <dbReference type="NCBI Taxonomy" id="2908204"/>
    <lineage>
        <taxon>Bacteria</taxon>
        <taxon>Bacillati</taxon>
        <taxon>Actinomycetota</taxon>
        <taxon>Actinomycetes</taxon>
        <taxon>Kitasatosporales</taxon>
        <taxon>Streptomycetaceae</taxon>
        <taxon>Yinghuangia</taxon>
    </lineage>
</organism>
<dbReference type="PANTHER" id="PTHR43289:SF6">
    <property type="entry name" value="SERINE_THREONINE-PROTEIN KINASE NEKL-3"/>
    <property type="match status" value="1"/>
</dbReference>
<reference evidence="10" key="1">
    <citation type="submission" date="2022-01" db="EMBL/GenBank/DDBJ databases">
        <title>Genome-Based Taxonomic Classification of the Phylum Actinobacteria.</title>
        <authorList>
            <person name="Gao Y."/>
        </authorList>
    </citation>
    <scope>NUCLEOTIDE SEQUENCE</scope>
    <source>
        <strain evidence="10">KLBMP 8922</strain>
    </source>
</reference>
<feature type="region of interest" description="Disordered" evidence="7">
    <location>
        <begin position="531"/>
        <end position="567"/>
    </location>
</feature>
<keyword evidence="8" id="KW-0812">Transmembrane</keyword>
<dbReference type="AlphaFoldDB" id="A0AA41PYB1"/>
<evidence type="ECO:0000259" key="9">
    <source>
        <dbReference type="PROSITE" id="PS50011"/>
    </source>
</evidence>
<gene>
    <name evidence="10" type="ORF">LZ495_12965</name>
</gene>
<keyword evidence="3" id="KW-0808">Transferase</keyword>
<dbReference type="EC" id="2.7.11.1" evidence="1"/>
<evidence type="ECO:0000313" key="11">
    <source>
        <dbReference type="Proteomes" id="UP001165378"/>
    </source>
</evidence>
<dbReference type="RefSeq" id="WP_235052281.1">
    <property type="nucleotide sequence ID" value="NZ_JAKFHA010000005.1"/>
</dbReference>
<dbReference type="InterPro" id="IPR011009">
    <property type="entry name" value="Kinase-like_dom_sf"/>
</dbReference>
<dbReference type="EMBL" id="JAKFHA010000005">
    <property type="protein sequence ID" value="MCF2528128.1"/>
    <property type="molecule type" value="Genomic_DNA"/>
</dbReference>
<dbReference type="PROSITE" id="PS50011">
    <property type="entry name" value="PROTEIN_KINASE_DOM"/>
    <property type="match status" value="1"/>
</dbReference>
<dbReference type="Proteomes" id="UP001165378">
    <property type="component" value="Unassembled WGS sequence"/>
</dbReference>
<evidence type="ECO:0000256" key="1">
    <source>
        <dbReference type="ARBA" id="ARBA00012513"/>
    </source>
</evidence>
<evidence type="ECO:0000256" key="8">
    <source>
        <dbReference type="SAM" id="Phobius"/>
    </source>
</evidence>
<evidence type="ECO:0000256" key="7">
    <source>
        <dbReference type="SAM" id="MobiDB-lite"/>
    </source>
</evidence>
<dbReference type="InterPro" id="IPR000719">
    <property type="entry name" value="Prot_kinase_dom"/>
</dbReference>
<comment type="caution">
    <text evidence="10">The sequence shown here is derived from an EMBL/GenBank/DDBJ whole genome shotgun (WGS) entry which is preliminary data.</text>
</comment>
<dbReference type="GO" id="GO:0004674">
    <property type="term" value="F:protein serine/threonine kinase activity"/>
    <property type="evidence" value="ECO:0007669"/>
    <property type="project" value="UniProtKB-KW"/>
</dbReference>
<feature type="compositionally biased region" description="Low complexity" evidence="7">
    <location>
        <begin position="552"/>
        <end position="567"/>
    </location>
</feature>
<feature type="region of interest" description="Disordered" evidence="7">
    <location>
        <begin position="335"/>
        <end position="371"/>
    </location>
</feature>
<feature type="compositionally biased region" description="Low complexity" evidence="7">
    <location>
        <begin position="252"/>
        <end position="269"/>
    </location>
</feature>
<feature type="region of interest" description="Disordered" evidence="7">
    <location>
        <begin position="238"/>
        <end position="269"/>
    </location>
</feature>
<proteinExistence type="predicted"/>
<dbReference type="PANTHER" id="PTHR43289">
    <property type="entry name" value="MITOGEN-ACTIVATED PROTEIN KINASE KINASE KINASE 20-RELATED"/>
    <property type="match status" value="1"/>
</dbReference>
<sequence length="567" mass="57604">MSPTGHPAPAPSGGYASVRVLGSGAYGAAWLCARRQGESGSGGTGPEHRVAVVLHARPVTEAEQLALHTELLAAAAAARHPCTAPVHDVAMTPEGHGQLLLDWYPDGSFASPDPLPLDDVLIAGVRAALSLRAAHRRGVLHLDVRPGALLRGRDGEAYLSGHGIARAVERAAPGSGRPYDPAHAPRELAGWESPGPACDVYQLGATLYQLLSGTPVSPARPAAAVPRPANPWLAVRAASPASEGPATAPGEPADAGTATGSSASASPNAPDIADAVDAAYHAILRGSVPAPLGVPIPGSLVALLRRMLAPHPADRPSIGEVHGALCAMVPATAAERVPRLDPEPDEPDPLLRPDPPEEPYEDEEDDPEYEARQRRRRRWLWVMAGTAALLFAAGAYAIVQTGNAGKSRKNPPAASGSPSPGAGGPARLLTPSQGAQYAPRDVTTVGFGDSVQVAWQPPGDAAAQAQVAGYLVLAQDPQGAAVDRRQTPAGTSNAVFTLPRGSAAGPVCFTVTTLVRLPDGALGLAPAAQVCPARPSGLPSATPSGGKGTASPGAKATPPNATATAVR</sequence>
<evidence type="ECO:0000256" key="6">
    <source>
        <dbReference type="ARBA" id="ARBA00022840"/>
    </source>
</evidence>